<dbReference type="EMBL" id="MU858097">
    <property type="protein sequence ID" value="KAK4214239.1"/>
    <property type="molecule type" value="Genomic_DNA"/>
</dbReference>
<sequence>MAALALLHRAIAEGPPGPPQASPTSMPTEYCDLKYAGLYQGPIPDQGPRAIIAIWSLIGAATLFVALRFYCKIWRGKPLWWDDFFMALSWICFLVEGILTHRVILHGFGRYPCDIPNPEHNFAIISLEGNNLGATFTILAIMWSKTAFAVVLLRLVQQEQGRKGIVLKTMVWFTIGMVNILMGLQIIMIWVKCNPPAKAWNPMLEGSCWDQRVINFAGVFSSCLSGAMDLVLSMLPWALIWNLRMSKREKWGIGIAMSMGIFASATSFVKGASILALSSKNFTYDACPLLVWSAAEVSVTMMATSIPVLRVLFRDLHSGFAKGSKASGSEVVSGYSGFAHTLQRIPSSNKSMSVTISREERPEMPKAAFSRYDEV</sequence>
<feature type="transmembrane region" description="Helical" evidence="6">
    <location>
        <begin position="132"/>
        <end position="153"/>
    </location>
</feature>
<evidence type="ECO:0000259" key="7">
    <source>
        <dbReference type="Pfam" id="PF20684"/>
    </source>
</evidence>
<feature type="domain" description="Rhodopsin" evidence="7">
    <location>
        <begin position="67"/>
        <end position="314"/>
    </location>
</feature>
<feature type="transmembrane region" description="Helical" evidence="6">
    <location>
        <begin position="50"/>
        <end position="71"/>
    </location>
</feature>
<dbReference type="GO" id="GO:0016020">
    <property type="term" value="C:membrane"/>
    <property type="evidence" value="ECO:0007669"/>
    <property type="project" value="UniProtKB-SubCell"/>
</dbReference>
<feature type="transmembrane region" description="Helical" evidence="6">
    <location>
        <begin position="83"/>
        <end position="104"/>
    </location>
</feature>
<keyword evidence="3 6" id="KW-1133">Transmembrane helix</keyword>
<evidence type="ECO:0000256" key="4">
    <source>
        <dbReference type="ARBA" id="ARBA00023136"/>
    </source>
</evidence>
<dbReference type="Proteomes" id="UP001301769">
    <property type="component" value="Unassembled WGS sequence"/>
</dbReference>
<evidence type="ECO:0000256" key="6">
    <source>
        <dbReference type="SAM" id="Phobius"/>
    </source>
</evidence>
<reference evidence="8" key="1">
    <citation type="journal article" date="2023" name="Mol. Phylogenet. Evol.">
        <title>Genome-scale phylogeny and comparative genomics of the fungal order Sordariales.</title>
        <authorList>
            <person name="Hensen N."/>
            <person name="Bonometti L."/>
            <person name="Westerberg I."/>
            <person name="Brannstrom I.O."/>
            <person name="Guillou S."/>
            <person name="Cros-Aarteil S."/>
            <person name="Calhoun S."/>
            <person name="Haridas S."/>
            <person name="Kuo A."/>
            <person name="Mondo S."/>
            <person name="Pangilinan J."/>
            <person name="Riley R."/>
            <person name="LaButti K."/>
            <person name="Andreopoulos B."/>
            <person name="Lipzen A."/>
            <person name="Chen C."/>
            <person name="Yan M."/>
            <person name="Daum C."/>
            <person name="Ng V."/>
            <person name="Clum A."/>
            <person name="Steindorff A."/>
            <person name="Ohm R.A."/>
            <person name="Martin F."/>
            <person name="Silar P."/>
            <person name="Natvig D.O."/>
            <person name="Lalanne C."/>
            <person name="Gautier V."/>
            <person name="Ament-Velasquez S.L."/>
            <person name="Kruys A."/>
            <person name="Hutchinson M.I."/>
            <person name="Powell A.J."/>
            <person name="Barry K."/>
            <person name="Miller A.N."/>
            <person name="Grigoriev I.V."/>
            <person name="Debuchy R."/>
            <person name="Gladieux P."/>
            <person name="Hiltunen Thoren M."/>
            <person name="Johannesson H."/>
        </authorList>
    </citation>
    <scope>NUCLEOTIDE SEQUENCE</scope>
    <source>
        <strain evidence="8">PSN293</strain>
    </source>
</reference>
<dbReference type="AlphaFoldDB" id="A0AAN7B8F7"/>
<evidence type="ECO:0000313" key="8">
    <source>
        <dbReference type="EMBL" id="KAK4214239.1"/>
    </source>
</evidence>
<accession>A0AAN7B8F7</accession>
<evidence type="ECO:0000256" key="2">
    <source>
        <dbReference type="ARBA" id="ARBA00022692"/>
    </source>
</evidence>
<protein>
    <recommendedName>
        <fullName evidence="7">Rhodopsin domain-containing protein</fullName>
    </recommendedName>
</protein>
<feature type="transmembrane region" description="Helical" evidence="6">
    <location>
        <begin position="165"/>
        <end position="191"/>
    </location>
</feature>
<evidence type="ECO:0000313" key="9">
    <source>
        <dbReference type="Proteomes" id="UP001301769"/>
    </source>
</evidence>
<dbReference type="PANTHER" id="PTHR33048:SF42">
    <property type="entry name" value="INTEGRAL MEMBRANE PROTEIN"/>
    <property type="match status" value="1"/>
</dbReference>
<feature type="transmembrane region" description="Helical" evidence="6">
    <location>
        <begin position="289"/>
        <end position="313"/>
    </location>
</feature>
<reference evidence="8" key="2">
    <citation type="submission" date="2023-05" db="EMBL/GenBank/DDBJ databases">
        <authorList>
            <consortium name="Lawrence Berkeley National Laboratory"/>
            <person name="Steindorff A."/>
            <person name="Hensen N."/>
            <person name="Bonometti L."/>
            <person name="Westerberg I."/>
            <person name="Brannstrom I.O."/>
            <person name="Guillou S."/>
            <person name="Cros-Aarteil S."/>
            <person name="Calhoun S."/>
            <person name="Haridas S."/>
            <person name="Kuo A."/>
            <person name="Mondo S."/>
            <person name="Pangilinan J."/>
            <person name="Riley R."/>
            <person name="Labutti K."/>
            <person name="Andreopoulos B."/>
            <person name="Lipzen A."/>
            <person name="Chen C."/>
            <person name="Yanf M."/>
            <person name="Daum C."/>
            <person name="Ng V."/>
            <person name="Clum A."/>
            <person name="Ohm R."/>
            <person name="Martin F."/>
            <person name="Silar P."/>
            <person name="Natvig D."/>
            <person name="Lalanne C."/>
            <person name="Gautier V."/>
            <person name="Ament-Velasquez S.L."/>
            <person name="Kruys A."/>
            <person name="Hutchinson M.I."/>
            <person name="Powell A.J."/>
            <person name="Barry K."/>
            <person name="Miller A.N."/>
            <person name="Grigoriev I.V."/>
            <person name="Debuchy R."/>
            <person name="Gladieux P."/>
            <person name="Thoren M.H."/>
            <person name="Johannesson H."/>
        </authorList>
    </citation>
    <scope>NUCLEOTIDE SEQUENCE</scope>
    <source>
        <strain evidence="8">PSN293</strain>
    </source>
</reference>
<evidence type="ECO:0000256" key="5">
    <source>
        <dbReference type="ARBA" id="ARBA00038359"/>
    </source>
</evidence>
<keyword evidence="4 6" id="KW-0472">Membrane</keyword>
<proteinExistence type="inferred from homology"/>
<evidence type="ECO:0000256" key="1">
    <source>
        <dbReference type="ARBA" id="ARBA00004141"/>
    </source>
</evidence>
<feature type="transmembrane region" description="Helical" evidence="6">
    <location>
        <begin position="213"/>
        <end position="239"/>
    </location>
</feature>
<comment type="caution">
    <text evidence="8">The sequence shown here is derived from an EMBL/GenBank/DDBJ whole genome shotgun (WGS) entry which is preliminary data.</text>
</comment>
<dbReference type="Pfam" id="PF20684">
    <property type="entry name" value="Fung_rhodopsin"/>
    <property type="match status" value="1"/>
</dbReference>
<name>A0AAN7B8F7_9PEZI</name>
<feature type="transmembrane region" description="Helical" evidence="6">
    <location>
        <begin position="251"/>
        <end position="269"/>
    </location>
</feature>
<gene>
    <name evidence="8" type="ORF">QBC37DRAFT_462362</name>
</gene>
<organism evidence="8 9">
    <name type="scientific">Rhypophila decipiens</name>
    <dbReference type="NCBI Taxonomy" id="261697"/>
    <lineage>
        <taxon>Eukaryota</taxon>
        <taxon>Fungi</taxon>
        <taxon>Dikarya</taxon>
        <taxon>Ascomycota</taxon>
        <taxon>Pezizomycotina</taxon>
        <taxon>Sordariomycetes</taxon>
        <taxon>Sordariomycetidae</taxon>
        <taxon>Sordariales</taxon>
        <taxon>Naviculisporaceae</taxon>
        <taxon>Rhypophila</taxon>
    </lineage>
</organism>
<dbReference type="PANTHER" id="PTHR33048">
    <property type="entry name" value="PTH11-LIKE INTEGRAL MEMBRANE PROTEIN (AFU_ORTHOLOGUE AFUA_5G11245)"/>
    <property type="match status" value="1"/>
</dbReference>
<comment type="subcellular location">
    <subcellularLocation>
        <location evidence="1">Membrane</location>
        <topology evidence="1">Multi-pass membrane protein</topology>
    </subcellularLocation>
</comment>
<evidence type="ECO:0000256" key="3">
    <source>
        <dbReference type="ARBA" id="ARBA00022989"/>
    </source>
</evidence>
<keyword evidence="9" id="KW-1185">Reference proteome</keyword>
<dbReference type="InterPro" id="IPR052337">
    <property type="entry name" value="SAT4-like"/>
</dbReference>
<keyword evidence="2 6" id="KW-0812">Transmembrane</keyword>
<comment type="similarity">
    <text evidence="5">Belongs to the SAT4 family.</text>
</comment>
<dbReference type="InterPro" id="IPR049326">
    <property type="entry name" value="Rhodopsin_dom_fungi"/>
</dbReference>